<protein>
    <submittedName>
        <fullName evidence="2">Uncharacterized protein</fullName>
    </submittedName>
</protein>
<proteinExistence type="predicted"/>
<evidence type="ECO:0000313" key="3">
    <source>
        <dbReference type="Proteomes" id="UP000703269"/>
    </source>
</evidence>
<accession>A0A9P3GJU7</accession>
<dbReference type="Proteomes" id="UP000703269">
    <property type="component" value="Unassembled WGS sequence"/>
</dbReference>
<name>A0A9P3GJU7_9APHY</name>
<comment type="caution">
    <text evidence="2">The sequence shown here is derived from an EMBL/GenBank/DDBJ whole genome shotgun (WGS) entry which is preliminary data.</text>
</comment>
<evidence type="ECO:0000256" key="1">
    <source>
        <dbReference type="SAM" id="MobiDB-lite"/>
    </source>
</evidence>
<organism evidence="2 3">
    <name type="scientific">Phanerochaete sordida</name>
    <dbReference type="NCBI Taxonomy" id="48140"/>
    <lineage>
        <taxon>Eukaryota</taxon>
        <taxon>Fungi</taxon>
        <taxon>Dikarya</taxon>
        <taxon>Basidiomycota</taxon>
        <taxon>Agaricomycotina</taxon>
        <taxon>Agaricomycetes</taxon>
        <taxon>Polyporales</taxon>
        <taxon>Phanerochaetaceae</taxon>
        <taxon>Phanerochaete</taxon>
    </lineage>
</organism>
<evidence type="ECO:0000313" key="2">
    <source>
        <dbReference type="EMBL" id="GJE95594.1"/>
    </source>
</evidence>
<dbReference type="AlphaFoldDB" id="A0A9P3GJU7"/>
<dbReference type="EMBL" id="BPQB01000050">
    <property type="protein sequence ID" value="GJE95594.1"/>
    <property type="molecule type" value="Genomic_DNA"/>
</dbReference>
<sequence>MLHNRGPTASCDPPASGCILYHRRVQTLFAESAPTGVHVLLLICPCSCEPCLSLSSAVLAQGYNRGEHAQSAGSGPEPVERGRHLCSFLVWTGRPVSTGSCKSPLHECAPGIFEASVRCERSLGAGPRVSFACEHGSPPARQSLFLQQPNKPCPSRQDASALRSTREHGARPLRRVLPCPSAARMPSRVSVALPCAREPIRGEGQLRPRIRHLSSPRTRRTARGGCTCVRQVLWSA</sequence>
<feature type="region of interest" description="Disordered" evidence="1">
    <location>
        <begin position="149"/>
        <end position="169"/>
    </location>
</feature>
<reference evidence="2 3" key="1">
    <citation type="submission" date="2021-08" db="EMBL/GenBank/DDBJ databases">
        <title>Draft Genome Sequence of Phanerochaete sordida strain YK-624.</title>
        <authorList>
            <person name="Mori T."/>
            <person name="Dohra H."/>
            <person name="Suzuki T."/>
            <person name="Kawagishi H."/>
            <person name="Hirai H."/>
        </authorList>
    </citation>
    <scope>NUCLEOTIDE SEQUENCE [LARGE SCALE GENOMIC DNA]</scope>
    <source>
        <strain evidence="2 3">YK-624</strain>
    </source>
</reference>
<keyword evidence="3" id="KW-1185">Reference proteome</keyword>
<gene>
    <name evidence="2" type="ORF">PsYK624_117800</name>
</gene>